<organism evidence="2 3">
    <name type="scientific">Petrolisthes manimaculis</name>
    <dbReference type="NCBI Taxonomy" id="1843537"/>
    <lineage>
        <taxon>Eukaryota</taxon>
        <taxon>Metazoa</taxon>
        <taxon>Ecdysozoa</taxon>
        <taxon>Arthropoda</taxon>
        <taxon>Crustacea</taxon>
        <taxon>Multicrustacea</taxon>
        <taxon>Malacostraca</taxon>
        <taxon>Eumalacostraca</taxon>
        <taxon>Eucarida</taxon>
        <taxon>Decapoda</taxon>
        <taxon>Pleocyemata</taxon>
        <taxon>Anomura</taxon>
        <taxon>Galatheoidea</taxon>
        <taxon>Porcellanidae</taxon>
        <taxon>Petrolisthes</taxon>
    </lineage>
</organism>
<feature type="compositionally biased region" description="Basic and acidic residues" evidence="1">
    <location>
        <begin position="41"/>
        <end position="67"/>
    </location>
</feature>
<name>A0AAE1P3A9_9EUCA</name>
<evidence type="ECO:0000313" key="3">
    <source>
        <dbReference type="Proteomes" id="UP001292094"/>
    </source>
</evidence>
<comment type="caution">
    <text evidence="2">The sequence shown here is derived from an EMBL/GenBank/DDBJ whole genome shotgun (WGS) entry which is preliminary data.</text>
</comment>
<keyword evidence="3" id="KW-1185">Reference proteome</keyword>
<accession>A0AAE1P3A9</accession>
<evidence type="ECO:0000256" key="1">
    <source>
        <dbReference type="SAM" id="MobiDB-lite"/>
    </source>
</evidence>
<sequence>MKGRHNITLRRDLSFLVNKDWCSVAVSHINVIRLPSPTKCSDGERDGEMERKKREGKRERRRERGREVCLPVKSLPTVYFSVSPSPNSLSPS</sequence>
<feature type="region of interest" description="Disordered" evidence="1">
    <location>
        <begin position="35"/>
        <end position="67"/>
    </location>
</feature>
<reference evidence="2" key="1">
    <citation type="submission" date="2023-11" db="EMBL/GenBank/DDBJ databases">
        <title>Genome assemblies of two species of porcelain crab, Petrolisthes cinctipes and Petrolisthes manimaculis (Anomura: Porcellanidae).</title>
        <authorList>
            <person name="Angst P."/>
        </authorList>
    </citation>
    <scope>NUCLEOTIDE SEQUENCE</scope>
    <source>
        <strain evidence="2">PB745_02</strain>
        <tissue evidence="2">Gill</tissue>
    </source>
</reference>
<dbReference type="EMBL" id="JAWZYT010003110">
    <property type="protein sequence ID" value="KAK4300132.1"/>
    <property type="molecule type" value="Genomic_DNA"/>
</dbReference>
<evidence type="ECO:0000313" key="2">
    <source>
        <dbReference type="EMBL" id="KAK4300132.1"/>
    </source>
</evidence>
<dbReference type="AlphaFoldDB" id="A0AAE1P3A9"/>
<dbReference type="Proteomes" id="UP001292094">
    <property type="component" value="Unassembled WGS sequence"/>
</dbReference>
<protein>
    <submittedName>
        <fullName evidence="2">Uncharacterized protein</fullName>
    </submittedName>
</protein>
<gene>
    <name evidence="2" type="ORF">Pmani_027649</name>
</gene>
<proteinExistence type="predicted"/>